<dbReference type="EMBL" id="LR822027">
    <property type="protein sequence ID" value="CAD0153375.1"/>
    <property type="molecule type" value="Genomic_DNA"/>
</dbReference>
<evidence type="ECO:0000313" key="3">
    <source>
        <dbReference type="Proteomes" id="UP000509791"/>
    </source>
</evidence>
<dbReference type="AlphaFoldDB" id="A0A8D6U8X9"/>
<protein>
    <submittedName>
        <fullName evidence="2">Uncharacterized protein</fullName>
    </submittedName>
</protein>
<gene>
    <name evidence="1" type="ORF">STHERMO_2021</name>
    <name evidence="2" type="ORF">STHERMO_2096</name>
</gene>
<accession>A0A8D6U8X9</accession>
<organism evidence="2 3">
    <name type="scientific">Streptococcus thermophilus</name>
    <dbReference type="NCBI Taxonomy" id="1308"/>
    <lineage>
        <taxon>Bacteria</taxon>
        <taxon>Bacillati</taxon>
        <taxon>Bacillota</taxon>
        <taxon>Bacilli</taxon>
        <taxon>Lactobacillales</taxon>
        <taxon>Streptococcaceae</taxon>
        <taxon>Streptococcus</taxon>
    </lineage>
</organism>
<reference evidence="3 4" key="1">
    <citation type="submission" date="2020-06" db="EMBL/GenBank/DDBJ databases">
        <authorList>
            <person name="Chuat V."/>
        </authorList>
    </citation>
    <scope>NUCLEOTIDE SEQUENCE [LARGE SCALE GENOMIC DNA]</scope>
    <source>
        <strain evidence="1">STH_CIRM_336</strain>
        <strain evidence="2">STH_CIRM_998</strain>
    </source>
</reference>
<evidence type="ECO:0000313" key="1">
    <source>
        <dbReference type="EMBL" id="CAD0139546.1"/>
    </source>
</evidence>
<name>A0A8D6U8X9_STRTR</name>
<proteinExistence type="predicted"/>
<dbReference type="EMBL" id="LR822017">
    <property type="protein sequence ID" value="CAD0139546.1"/>
    <property type="molecule type" value="Genomic_DNA"/>
</dbReference>
<dbReference type="Proteomes" id="UP000509791">
    <property type="component" value="Chromosome"/>
</dbReference>
<evidence type="ECO:0000313" key="2">
    <source>
        <dbReference type="EMBL" id="CAD0153375.1"/>
    </source>
</evidence>
<evidence type="ECO:0000313" key="4">
    <source>
        <dbReference type="Proteomes" id="UP000509833"/>
    </source>
</evidence>
<sequence>MINPEFYKTLAKILCGDGTELFTYKTGPQLVDFFNSYFGLVMFTVKGSQQDGFM</sequence>
<dbReference type="Proteomes" id="UP000509833">
    <property type="component" value="Chromosome"/>
</dbReference>